<dbReference type="AlphaFoldDB" id="A0A1F5JG93"/>
<dbReference type="EMBL" id="MFCP01000035">
    <property type="protein sequence ID" value="OGE27609.1"/>
    <property type="molecule type" value="Genomic_DNA"/>
</dbReference>
<keyword evidence="1" id="KW-0472">Membrane</keyword>
<keyword evidence="1" id="KW-0812">Transmembrane</keyword>
<feature type="transmembrane region" description="Helical" evidence="1">
    <location>
        <begin position="56"/>
        <end position="79"/>
    </location>
</feature>
<proteinExistence type="predicted"/>
<dbReference type="Proteomes" id="UP000177555">
    <property type="component" value="Unassembled WGS sequence"/>
</dbReference>
<name>A0A1F5JG93_9BACT</name>
<sequence>MENEQRRLNRLGRVWNCVVPKDASVAGVIGRAAVDETMVLAAVAVAEPLTRGRPDMALATAAVALPASLALSVVARVIARAIEKPYS</sequence>
<protein>
    <submittedName>
        <fullName evidence="2">Uncharacterized protein</fullName>
    </submittedName>
</protein>
<comment type="caution">
    <text evidence="2">The sequence shown here is derived from an EMBL/GenBank/DDBJ whole genome shotgun (WGS) entry which is preliminary data.</text>
</comment>
<gene>
    <name evidence="2" type="ORF">A2867_03845</name>
</gene>
<organism evidence="2 3">
    <name type="scientific">Candidatus Daviesbacteria bacterium RIFCSPHIGHO2_01_FULL_40_11</name>
    <dbReference type="NCBI Taxonomy" id="1797762"/>
    <lineage>
        <taxon>Bacteria</taxon>
        <taxon>Candidatus Daviesiibacteriota</taxon>
    </lineage>
</organism>
<evidence type="ECO:0000313" key="2">
    <source>
        <dbReference type="EMBL" id="OGE27609.1"/>
    </source>
</evidence>
<keyword evidence="1" id="KW-1133">Transmembrane helix</keyword>
<evidence type="ECO:0000313" key="3">
    <source>
        <dbReference type="Proteomes" id="UP000177555"/>
    </source>
</evidence>
<evidence type="ECO:0000256" key="1">
    <source>
        <dbReference type="SAM" id="Phobius"/>
    </source>
</evidence>
<accession>A0A1F5JG93</accession>
<reference evidence="2 3" key="1">
    <citation type="journal article" date="2016" name="Nat. Commun.">
        <title>Thousands of microbial genomes shed light on interconnected biogeochemical processes in an aquifer system.</title>
        <authorList>
            <person name="Anantharaman K."/>
            <person name="Brown C.T."/>
            <person name="Hug L.A."/>
            <person name="Sharon I."/>
            <person name="Castelle C.J."/>
            <person name="Probst A.J."/>
            <person name="Thomas B.C."/>
            <person name="Singh A."/>
            <person name="Wilkins M.J."/>
            <person name="Karaoz U."/>
            <person name="Brodie E.L."/>
            <person name="Williams K.H."/>
            <person name="Hubbard S.S."/>
            <person name="Banfield J.F."/>
        </authorList>
    </citation>
    <scope>NUCLEOTIDE SEQUENCE [LARGE SCALE GENOMIC DNA]</scope>
</reference>